<dbReference type="EMBL" id="PDOB01000001">
    <property type="protein sequence ID" value="PIL41800.1"/>
    <property type="molecule type" value="Genomic_DNA"/>
</dbReference>
<accession>A0A2G8T6W5</accession>
<evidence type="ECO:0008006" key="3">
    <source>
        <dbReference type="Google" id="ProtNLM"/>
    </source>
</evidence>
<name>A0A2G8T6W5_9BURK</name>
<evidence type="ECO:0000313" key="2">
    <source>
        <dbReference type="Proteomes" id="UP000228593"/>
    </source>
</evidence>
<dbReference type="AlphaFoldDB" id="A0A2G8T6W5"/>
<proteinExistence type="predicted"/>
<gene>
    <name evidence="1" type="ORF">CR103_01920</name>
</gene>
<sequence length="146" mass="15863">MLAADAAAASACASDSPVAVTRWVSKNIPQLAAADSGRFITADLLASIRRDHARATANDEICGICGGDLWTNSQEGYARRPKSFRQSMRSGTRAEVIYSVRFSIEATGPPEPRSARIVLRKEKGCWKIDDIVHEDDSIKRIVSGTK</sequence>
<dbReference type="Gene3D" id="3.10.450.50">
    <property type="match status" value="1"/>
</dbReference>
<protein>
    <recommendedName>
        <fullName evidence="3">DUF3828 domain-containing protein</fullName>
    </recommendedName>
</protein>
<keyword evidence="2" id="KW-1185">Reference proteome</keyword>
<dbReference type="Proteomes" id="UP000228593">
    <property type="component" value="Unassembled WGS sequence"/>
</dbReference>
<evidence type="ECO:0000313" key="1">
    <source>
        <dbReference type="EMBL" id="PIL41800.1"/>
    </source>
</evidence>
<comment type="caution">
    <text evidence="1">The sequence shown here is derived from an EMBL/GenBank/DDBJ whole genome shotgun (WGS) entry which is preliminary data.</text>
</comment>
<reference evidence="1 2" key="1">
    <citation type="submission" date="2017-10" db="EMBL/GenBank/DDBJ databases">
        <title>Massilia psychrophilum sp. nov., a novel purple-pigmented bacterium isolated from Tianshan glacier, Xinjiang Municipality, China.</title>
        <authorList>
            <person name="Wang H."/>
        </authorList>
    </citation>
    <scope>NUCLEOTIDE SEQUENCE [LARGE SCALE GENOMIC DNA]</scope>
    <source>
        <strain evidence="1 2">JCM 30813</strain>
    </source>
</reference>
<organism evidence="1 2">
    <name type="scientific">Massilia psychrophila</name>
    <dbReference type="NCBI Taxonomy" id="1603353"/>
    <lineage>
        <taxon>Bacteria</taxon>
        <taxon>Pseudomonadati</taxon>
        <taxon>Pseudomonadota</taxon>
        <taxon>Betaproteobacteria</taxon>
        <taxon>Burkholderiales</taxon>
        <taxon>Oxalobacteraceae</taxon>
        <taxon>Telluria group</taxon>
        <taxon>Massilia</taxon>
    </lineage>
</organism>